<dbReference type="Proteomes" id="UP000827549">
    <property type="component" value="Chromosome 4"/>
</dbReference>
<dbReference type="AlphaFoldDB" id="A0AAF0YFK3"/>
<organism evidence="1 2">
    <name type="scientific">Vanrija pseudolonga</name>
    <dbReference type="NCBI Taxonomy" id="143232"/>
    <lineage>
        <taxon>Eukaryota</taxon>
        <taxon>Fungi</taxon>
        <taxon>Dikarya</taxon>
        <taxon>Basidiomycota</taxon>
        <taxon>Agaricomycotina</taxon>
        <taxon>Tremellomycetes</taxon>
        <taxon>Trichosporonales</taxon>
        <taxon>Trichosporonaceae</taxon>
        <taxon>Vanrija</taxon>
    </lineage>
</organism>
<dbReference type="EMBL" id="CP086717">
    <property type="protein sequence ID" value="WOO82613.1"/>
    <property type="molecule type" value="Genomic_DNA"/>
</dbReference>
<dbReference type="GeneID" id="87809320"/>
<sequence length="274" mass="30571">MRAPTLPPEVLFEIIGDLDGAKDKATLHSLLLVSRTVSAIALPCLYAHLKLNDAQFAQLVETGHDDPFRRQRFSMIQHLELRPPPSAGTMATVYAALSGGSDPLFPNVKTLRIEDPDHKSEGYDFRKRRAEAGLAQFDAPDVCIRGRCLAVDALQYLPSPSVSSSTLTVHTDFLADITQSSIPRGWRQLVVYHTEVLAIMHYEEYREFIVMSKPAAGWSREPMVIYLPNSEEMETELRRTLGVFEGYPPYWDPSTAKCLVFDENAPACGVCGCR</sequence>
<accession>A0AAF0YFK3</accession>
<evidence type="ECO:0008006" key="3">
    <source>
        <dbReference type="Google" id="ProtNLM"/>
    </source>
</evidence>
<protein>
    <recommendedName>
        <fullName evidence="3">F-box domain-containing protein</fullName>
    </recommendedName>
</protein>
<reference evidence="1" key="1">
    <citation type="submission" date="2023-10" db="EMBL/GenBank/DDBJ databases">
        <authorList>
            <person name="Noh H."/>
        </authorList>
    </citation>
    <scope>NUCLEOTIDE SEQUENCE</scope>
    <source>
        <strain evidence="1">DUCC4014</strain>
    </source>
</reference>
<keyword evidence="2" id="KW-1185">Reference proteome</keyword>
<evidence type="ECO:0000313" key="1">
    <source>
        <dbReference type="EMBL" id="WOO82613.1"/>
    </source>
</evidence>
<dbReference type="RefSeq" id="XP_062628645.1">
    <property type="nucleotide sequence ID" value="XM_062772661.1"/>
</dbReference>
<evidence type="ECO:0000313" key="2">
    <source>
        <dbReference type="Proteomes" id="UP000827549"/>
    </source>
</evidence>
<proteinExistence type="predicted"/>
<gene>
    <name evidence="1" type="ORF">LOC62_04G006093</name>
</gene>
<name>A0AAF0YFK3_9TREE</name>